<proteinExistence type="predicted"/>
<reference evidence="2" key="1">
    <citation type="journal article" date="2008" name="Nat. Genet.">
        <title>The Pristionchus pacificus genome provides a unique perspective on nematode lifestyle and parasitism.</title>
        <authorList>
            <person name="Dieterich C."/>
            <person name="Clifton S.W."/>
            <person name="Schuster L.N."/>
            <person name="Chinwalla A."/>
            <person name="Delehaunty K."/>
            <person name="Dinkelacker I."/>
            <person name="Fulton L."/>
            <person name="Fulton R."/>
            <person name="Godfrey J."/>
            <person name="Minx P."/>
            <person name="Mitreva M."/>
            <person name="Roeseler W."/>
            <person name="Tian H."/>
            <person name="Witte H."/>
            <person name="Yang S.P."/>
            <person name="Wilson R.K."/>
            <person name="Sommer R.J."/>
        </authorList>
    </citation>
    <scope>NUCLEOTIDE SEQUENCE [LARGE SCALE GENOMIC DNA]</scope>
    <source>
        <strain evidence="2">PS312</strain>
    </source>
</reference>
<evidence type="ECO:0000313" key="1">
    <source>
        <dbReference type="EnsemblMetazoa" id="PPA22584.1"/>
    </source>
</evidence>
<accession>A0A2A6BQX2</accession>
<protein>
    <submittedName>
        <fullName evidence="1">Uncharacterized protein</fullName>
    </submittedName>
</protein>
<dbReference type="EnsemblMetazoa" id="PPA22584.1">
    <property type="protein sequence ID" value="PPA22584.1"/>
    <property type="gene ID" value="WBGene00112138"/>
</dbReference>
<name>A0A2A6BQX2_PRIPA</name>
<dbReference type="OrthoDB" id="5781186at2759"/>
<organism evidence="1 2">
    <name type="scientific">Pristionchus pacificus</name>
    <name type="common">Parasitic nematode worm</name>
    <dbReference type="NCBI Taxonomy" id="54126"/>
    <lineage>
        <taxon>Eukaryota</taxon>
        <taxon>Metazoa</taxon>
        <taxon>Ecdysozoa</taxon>
        <taxon>Nematoda</taxon>
        <taxon>Chromadorea</taxon>
        <taxon>Rhabditida</taxon>
        <taxon>Rhabditina</taxon>
        <taxon>Diplogasteromorpha</taxon>
        <taxon>Diplogasteroidea</taxon>
        <taxon>Neodiplogasteridae</taxon>
        <taxon>Pristionchus</taxon>
    </lineage>
</organism>
<accession>A0A8R1YKQ5</accession>
<reference evidence="1" key="2">
    <citation type="submission" date="2022-06" db="UniProtKB">
        <authorList>
            <consortium name="EnsemblMetazoa"/>
        </authorList>
    </citation>
    <scope>IDENTIFICATION</scope>
    <source>
        <strain evidence="1">PS312</strain>
    </source>
</reference>
<sequence length="407" mass="47186">VSFPFFVCHSSDWTHSISVFKIRSRDSIKSSRQPPVKRLAEAQSLINELLELDESLIANCPQIEDFADDILKCLFHFRSYLIFDYRLVHLFILLLYLIHHPLVPLLHSILHRDPIDLMELKVSMGDHPQFRDLNVVISLIFTLFEIIYPLLRVVLAPLLVTDFSHWSSSDLPCFASAQLAFDTQIYSRCVQIVEKMEKEERPLERGLLLLAHRSYSHMVEDSENDADAVKMAHYWMAFIERTLDPHSLPLQRLETMDHRCEAIEALAAFTEKVTEELAIKRIIATMECYKVSLLVFRPFDLNSLRRLQRLATVLNDSETIAKETAEFMEADQLYCSAVRKSWKDRSNYEEETNTERRIKTDTDAVVATEIMGEIQSLRPIVNVSRNGSIESDDIVEKVFIEDLVIRL</sequence>
<dbReference type="AlphaFoldDB" id="A0A2A6BQX2"/>
<gene>
    <name evidence="1" type="primary">WBGene00112138</name>
</gene>
<evidence type="ECO:0000313" key="2">
    <source>
        <dbReference type="Proteomes" id="UP000005239"/>
    </source>
</evidence>
<keyword evidence="2" id="KW-1185">Reference proteome</keyword>
<dbReference type="Proteomes" id="UP000005239">
    <property type="component" value="Unassembled WGS sequence"/>
</dbReference>